<dbReference type="GO" id="GO:0003714">
    <property type="term" value="F:transcription corepressor activity"/>
    <property type="evidence" value="ECO:0007669"/>
    <property type="project" value="InterPro"/>
</dbReference>
<sequence>MVIASAYSFIRRVQSHPQLYGHFRQVMSCYQTNLDVSTVVSELETLFQSHPDLLTGYRTFLPPQFQEYFPQPQQSRKNNLIATDMNKLNPCIDFMNKVQKRFADERGIVCAYLETIRALTKGEISKNEAYDAIAKIFGDENQDLVDDFESLLTGGGKKKIKKKKKDLSPSNSGNEIKTPREKALDDLNLYYQMEDEMFELDIHLSHVRRTVQSAKTLMTILRNSADQIISIEKYFSAVSLSCIRKEYKEQGFVIIKRLREDLKHFLPQILSRLVIKEEELIKSKKKMDNYWRETLAHKQKSMTTSA</sequence>
<dbReference type="Pfam" id="PF02671">
    <property type="entry name" value="PAH"/>
    <property type="match status" value="1"/>
</dbReference>
<evidence type="ECO:0000313" key="5">
    <source>
        <dbReference type="Proteomes" id="UP001152561"/>
    </source>
</evidence>
<dbReference type="InterPro" id="IPR036600">
    <property type="entry name" value="PAH_sf"/>
</dbReference>
<reference evidence="5" key="1">
    <citation type="journal article" date="2023" name="Proc. Natl. Acad. Sci. U.S.A.">
        <title>Genomic and structural basis for evolution of tropane alkaloid biosynthesis.</title>
        <authorList>
            <person name="Wanga Y.-J."/>
            <person name="Taina T."/>
            <person name="Yua J.-Y."/>
            <person name="Lia J."/>
            <person name="Xua B."/>
            <person name="Chenc J."/>
            <person name="D'Auriad J.C."/>
            <person name="Huanga J.-P."/>
            <person name="Huanga S.-X."/>
        </authorList>
    </citation>
    <scope>NUCLEOTIDE SEQUENCE [LARGE SCALE GENOMIC DNA]</scope>
    <source>
        <strain evidence="5">cv. KIB-2019</strain>
    </source>
</reference>
<dbReference type="GO" id="GO:0000785">
    <property type="term" value="C:chromatin"/>
    <property type="evidence" value="ECO:0007669"/>
    <property type="project" value="TreeGrafter"/>
</dbReference>
<evidence type="ECO:0000313" key="4">
    <source>
        <dbReference type="EMBL" id="KAJ8554537.1"/>
    </source>
</evidence>
<dbReference type="SUPFAM" id="SSF47762">
    <property type="entry name" value="PAH2 domain"/>
    <property type="match status" value="2"/>
</dbReference>
<organism evidence="4 5">
    <name type="scientific">Anisodus acutangulus</name>
    <dbReference type="NCBI Taxonomy" id="402998"/>
    <lineage>
        <taxon>Eukaryota</taxon>
        <taxon>Viridiplantae</taxon>
        <taxon>Streptophyta</taxon>
        <taxon>Embryophyta</taxon>
        <taxon>Tracheophyta</taxon>
        <taxon>Spermatophyta</taxon>
        <taxon>Magnoliopsida</taxon>
        <taxon>eudicotyledons</taxon>
        <taxon>Gunneridae</taxon>
        <taxon>Pentapetalae</taxon>
        <taxon>asterids</taxon>
        <taxon>lamiids</taxon>
        <taxon>Solanales</taxon>
        <taxon>Solanaceae</taxon>
        <taxon>Solanoideae</taxon>
        <taxon>Hyoscyameae</taxon>
        <taxon>Anisodus</taxon>
    </lineage>
</organism>
<dbReference type="InterPro" id="IPR003822">
    <property type="entry name" value="PAH"/>
</dbReference>
<dbReference type="AlphaFoldDB" id="A0A9Q1MD57"/>
<dbReference type="EMBL" id="JAJAGQ010000009">
    <property type="protein sequence ID" value="KAJ8554537.1"/>
    <property type="molecule type" value="Genomic_DNA"/>
</dbReference>
<evidence type="ECO:0000256" key="1">
    <source>
        <dbReference type="ARBA" id="ARBA00004123"/>
    </source>
</evidence>
<dbReference type="GO" id="GO:0000122">
    <property type="term" value="P:negative regulation of transcription by RNA polymerase II"/>
    <property type="evidence" value="ECO:0007669"/>
    <property type="project" value="TreeGrafter"/>
</dbReference>
<keyword evidence="2 3" id="KW-0539">Nucleus</keyword>
<dbReference type="InterPro" id="IPR039774">
    <property type="entry name" value="Sin3-like"/>
</dbReference>
<keyword evidence="5" id="KW-1185">Reference proteome</keyword>
<dbReference type="PANTHER" id="PTHR12346:SF38">
    <property type="entry name" value="HISTONE DEACETYLASE INTERACTING DOMAIN-CONTAINING PROTEIN"/>
    <property type="match status" value="1"/>
</dbReference>
<gene>
    <name evidence="4" type="ORF">K7X08_025215</name>
</gene>
<dbReference type="Gene3D" id="1.20.1160.11">
    <property type="entry name" value="Paired amphipathic helix"/>
    <property type="match status" value="2"/>
</dbReference>
<dbReference type="OrthoDB" id="1297749at2759"/>
<comment type="subcellular location">
    <subcellularLocation>
        <location evidence="1 3">Nucleus</location>
    </subcellularLocation>
</comment>
<protein>
    <submittedName>
        <fullName evidence="4">Uncharacterized protein</fullName>
    </submittedName>
</protein>
<accession>A0A9Q1MD57</accession>
<name>A0A9Q1MD57_9SOLA</name>
<dbReference type="Proteomes" id="UP001152561">
    <property type="component" value="Unassembled WGS sequence"/>
</dbReference>
<dbReference type="GO" id="GO:0000118">
    <property type="term" value="C:histone deacetylase complex"/>
    <property type="evidence" value="ECO:0007669"/>
    <property type="project" value="TreeGrafter"/>
</dbReference>
<dbReference type="PROSITE" id="PS51477">
    <property type="entry name" value="PAH"/>
    <property type="match status" value="2"/>
</dbReference>
<dbReference type="PANTHER" id="PTHR12346">
    <property type="entry name" value="SIN3B-RELATED"/>
    <property type="match status" value="1"/>
</dbReference>
<evidence type="ECO:0000256" key="3">
    <source>
        <dbReference type="PROSITE-ProRule" id="PRU00810"/>
    </source>
</evidence>
<comment type="caution">
    <text evidence="4">The sequence shown here is derived from an EMBL/GenBank/DDBJ whole genome shotgun (WGS) entry which is preliminary data.</text>
</comment>
<proteinExistence type="predicted"/>
<evidence type="ECO:0000256" key="2">
    <source>
        <dbReference type="ARBA" id="ARBA00023242"/>
    </source>
</evidence>